<dbReference type="FunFam" id="3.30.200.20:FF:000002">
    <property type="entry name" value="Calcium/calmodulin-dependent protein kinase type II subunit delta isoform 2"/>
    <property type="match status" value="1"/>
</dbReference>
<sequence length="566" mass="62626">MATTICTRFTDEYQLYEELGKGAFSVVRRCVKVSTGQEFAAKIINTKKLSARDHQKLEREARICRLLKHSNIVRLHESIAEEGFHYLVFDLVTGGELFEDIVAREYYSEADASHCIQQILESVHHCHQHGIVHRDLKPENLLLASKMKGAAVKLADFGLAIEVQGDQQAWFGFAGTPGYLSPEVLRKDPYGKPVDMWACGVILYILLVGYPPFWDEDQHKLYQQIKAGAYDFPSPEWDTVTAEAKNLINQMLTINPAKRITAAEALKHPWICQRSTVASCMHRQETVECLRKFNARRKLKGAILTTMLATRNFSVGKPSSAGLAAAAATAAAATSAPAAPASVSLAGLSDQAKSLLNKKTQDGVKESSESSNTTIEDEDVKAAKSAEQSSAVKRTEPAALANASANTSPTVKPTQSHSLQLSESDRSNSVQSRKQEIIKVTEQLIDAINNGDFEAYSKICDPGLTSFEPEALGNLVEGMDFHKFYFENLLSKNTRPIHTTILNPHVHLIGEEAGCIAYVRLTQYLDGSGLPRTQQSEETRVWHRRDGRWRNVHFHRSGAPSALPVK</sequence>
<evidence type="ECO:0000256" key="6">
    <source>
        <dbReference type="ARBA" id="ARBA00022741"/>
    </source>
</evidence>
<protein>
    <recommendedName>
        <fullName evidence="2">calcium/calmodulin-dependent protein kinase</fullName>
        <ecNumber evidence="2">2.7.11.17</ecNumber>
    </recommendedName>
</protein>
<dbReference type="Gene3D" id="3.30.200.20">
    <property type="entry name" value="Phosphorylase Kinase, domain 1"/>
    <property type="match status" value="1"/>
</dbReference>
<keyword evidence="9" id="KW-0112">Calmodulin-binding</keyword>
<keyword evidence="5" id="KW-0808">Transferase</keyword>
<evidence type="ECO:0000256" key="12">
    <source>
        <dbReference type="PROSITE-ProRule" id="PRU10141"/>
    </source>
</evidence>
<dbReference type="SUPFAM" id="SSF56112">
    <property type="entry name" value="Protein kinase-like (PK-like)"/>
    <property type="match status" value="1"/>
</dbReference>
<feature type="compositionally biased region" description="Polar residues" evidence="13">
    <location>
        <begin position="403"/>
        <end position="432"/>
    </location>
</feature>
<dbReference type="GO" id="GO:0005524">
    <property type="term" value="F:ATP binding"/>
    <property type="evidence" value="ECO:0007669"/>
    <property type="project" value="UniProtKB-UniRule"/>
</dbReference>
<dbReference type="Pfam" id="PF00069">
    <property type="entry name" value="Pkinase"/>
    <property type="match status" value="1"/>
</dbReference>
<dbReference type="Pfam" id="PF08332">
    <property type="entry name" value="CaMKII_AD"/>
    <property type="match status" value="1"/>
</dbReference>
<evidence type="ECO:0000256" key="13">
    <source>
        <dbReference type="SAM" id="MobiDB-lite"/>
    </source>
</evidence>
<dbReference type="SUPFAM" id="SSF54427">
    <property type="entry name" value="NTF2-like"/>
    <property type="match status" value="1"/>
</dbReference>
<keyword evidence="6 12" id="KW-0547">Nucleotide-binding</keyword>
<keyword evidence="7 16" id="KW-0418">Kinase</keyword>
<dbReference type="Proteomes" id="UP001318040">
    <property type="component" value="Chromosome 8"/>
</dbReference>
<dbReference type="Gene3D" id="6.10.140.620">
    <property type="match status" value="1"/>
</dbReference>
<keyword evidence="3" id="KW-0723">Serine/threonine-protein kinase</keyword>
<feature type="region of interest" description="Disordered" evidence="13">
    <location>
        <begin position="357"/>
        <end position="433"/>
    </location>
</feature>
<dbReference type="FunFam" id="3.10.450.50:FF:000001">
    <property type="entry name" value="calcium/calmodulin-dependent protein kinase type II subunit gamma isoform X1"/>
    <property type="match status" value="1"/>
</dbReference>
<dbReference type="GeneID" id="116940339"/>
<reference evidence="16" key="1">
    <citation type="submission" date="2025-08" db="UniProtKB">
        <authorList>
            <consortium name="RefSeq"/>
        </authorList>
    </citation>
    <scope>IDENTIFICATION</scope>
    <source>
        <tissue evidence="16">Sperm</tissue>
    </source>
</reference>
<evidence type="ECO:0000256" key="2">
    <source>
        <dbReference type="ARBA" id="ARBA00012434"/>
    </source>
</evidence>
<evidence type="ECO:0000259" key="14">
    <source>
        <dbReference type="PROSITE" id="PS50011"/>
    </source>
</evidence>
<gene>
    <name evidence="16" type="primary">LOC116940339</name>
</gene>
<dbReference type="RefSeq" id="XP_032805946.1">
    <property type="nucleotide sequence ID" value="XM_032950055.1"/>
</dbReference>
<dbReference type="SMART" id="SM00220">
    <property type="entry name" value="S_TKc"/>
    <property type="match status" value="1"/>
</dbReference>
<comment type="similarity">
    <text evidence="1">Belongs to the protein kinase superfamily. CAMK Ser/Thr protein kinase family. CaMK subfamily.</text>
</comment>
<comment type="catalytic activity">
    <reaction evidence="10">
        <text>L-threonyl-[protein] + ATP = O-phospho-L-threonyl-[protein] + ADP + H(+)</text>
        <dbReference type="Rhea" id="RHEA:46608"/>
        <dbReference type="Rhea" id="RHEA-COMP:11060"/>
        <dbReference type="Rhea" id="RHEA-COMP:11605"/>
        <dbReference type="ChEBI" id="CHEBI:15378"/>
        <dbReference type="ChEBI" id="CHEBI:30013"/>
        <dbReference type="ChEBI" id="CHEBI:30616"/>
        <dbReference type="ChEBI" id="CHEBI:61977"/>
        <dbReference type="ChEBI" id="CHEBI:456216"/>
        <dbReference type="EC" id="2.7.11.17"/>
    </reaction>
</comment>
<evidence type="ECO:0000313" key="15">
    <source>
        <dbReference type="Proteomes" id="UP001318040"/>
    </source>
</evidence>
<evidence type="ECO:0000256" key="9">
    <source>
        <dbReference type="ARBA" id="ARBA00022860"/>
    </source>
</evidence>
<dbReference type="PANTHER" id="PTHR24347">
    <property type="entry name" value="SERINE/THREONINE-PROTEIN KINASE"/>
    <property type="match status" value="1"/>
</dbReference>
<evidence type="ECO:0000256" key="3">
    <source>
        <dbReference type="ARBA" id="ARBA00022527"/>
    </source>
</evidence>
<evidence type="ECO:0000256" key="7">
    <source>
        <dbReference type="ARBA" id="ARBA00022777"/>
    </source>
</evidence>
<name>A0AAJ7SUP8_PETMA</name>
<dbReference type="Gene3D" id="3.10.450.50">
    <property type="match status" value="1"/>
</dbReference>
<dbReference type="InterPro" id="IPR000719">
    <property type="entry name" value="Prot_kinase_dom"/>
</dbReference>
<organism evidence="15 16">
    <name type="scientific">Petromyzon marinus</name>
    <name type="common">Sea lamprey</name>
    <dbReference type="NCBI Taxonomy" id="7757"/>
    <lineage>
        <taxon>Eukaryota</taxon>
        <taxon>Metazoa</taxon>
        <taxon>Chordata</taxon>
        <taxon>Craniata</taxon>
        <taxon>Vertebrata</taxon>
        <taxon>Cyclostomata</taxon>
        <taxon>Hyperoartia</taxon>
        <taxon>Petromyzontiformes</taxon>
        <taxon>Petromyzontidae</taxon>
        <taxon>Petromyzon</taxon>
    </lineage>
</organism>
<dbReference type="GO" id="GO:0004683">
    <property type="term" value="F:calcium/calmodulin-dependent protein kinase activity"/>
    <property type="evidence" value="ECO:0007669"/>
    <property type="project" value="UniProtKB-EC"/>
</dbReference>
<dbReference type="EC" id="2.7.11.17" evidence="2"/>
<dbReference type="GO" id="GO:0005516">
    <property type="term" value="F:calmodulin binding"/>
    <property type="evidence" value="ECO:0007669"/>
    <property type="project" value="UniProtKB-KW"/>
</dbReference>
<dbReference type="InterPro" id="IPR011009">
    <property type="entry name" value="Kinase-like_dom_sf"/>
</dbReference>
<evidence type="ECO:0000256" key="1">
    <source>
        <dbReference type="ARBA" id="ARBA00005354"/>
    </source>
</evidence>
<dbReference type="InterPro" id="IPR032710">
    <property type="entry name" value="NTF2-like_dom_sf"/>
</dbReference>
<comment type="catalytic activity">
    <reaction evidence="11">
        <text>L-seryl-[protein] + ATP = O-phospho-L-seryl-[protein] + ADP + H(+)</text>
        <dbReference type="Rhea" id="RHEA:17989"/>
        <dbReference type="Rhea" id="RHEA-COMP:9863"/>
        <dbReference type="Rhea" id="RHEA-COMP:11604"/>
        <dbReference type="ChEBI" id="CHEBI:15378"/>
        <dbReference type="ChEBI" id="CHEBI:29999"/>
        <dbReference type="ChEBI" id="CHEBI:30616"/>
        <dbReference type="ChEBI" id="CHEBI:83421"/>
        <dbReference type="ChEBI" id="CHEBI:456216"/>
        <dbReference type="EC" id="2.7.11.17"/>
    </reaction>
</comment>
<feature type="binding site" evidence="12">
    <location>
        <position position="42"/>
    </location>
    <ligand>
        <name>ATP</name>
        <dbReference type="ChEBI" id="CHEBI:30616"/>
    </ligand>
</feature>
<evidence type="ECO:0000256" key="4">
    <source>
        <dbReference type="ARBA" id="ARBA00022553"/>
    </source>
</evidence>
<proteinExistence type="inferred from homology"/>
<dbReference type="InterPro" id="IPR008271">
    <property type="entry name" value="Ser/Thr_kinase_AS"/>
</dbReference>
<accession>A0AAJ7SUP8</accession>
<dbReference type="PROSITE" id="PS00108">
    <property type="entry name" value="PROTEIN_KINASE_ST"/>
    <property type="match status" value="1"/>
</dbReference>
<dbReference type="GO" id="GO:0043226">
    <property type="term" value="C:organelle"/>
    <property type="evidence" value="ECO:0007669"/>
    <property type="project" value="UniProtKB-ARBA"/>
</dbReference>
<keyword evidence="4" id="KW-0597">Phosphoprotein</keyword>
<dbReference type="CDD" id="cd14086">
    <property type="entry name" value="STKc_CaMKII"/>
    <property type="match status" value="1"/>
</dbReference>
<evidence type="ECO:0000256" key="5">
    <source>
        <dbReference type="ARBA" id="ARBA00022679"/>
    </source>
</evidence>
<evidence type="ECO:0000313" key="16">
    <source>
        <dbReference type="RefSeq" id="XP_032805946.1"/>
    </source>
</evidence>
<dbReference type="Gene3D" id="1.10.510.10">
    <property type="entry name" value="Transferase(Phosphotransferase) domain 1"/>
    <property type="match status" value="1"/>
</dbReference>
<dbReference type="InterPro" id="IPR013543">
    <property type="entry name" value="Ca/CaM-dep_prot_kinase-assoc"/>
</dbReference>
<dbReference type="AlphaFoldDB" id="A0AAJ7SUP8"/>
<keyword evidence="15" id="KW-1185">Reference proteome</keyword>
<dbReference type="InterPro" id="IPR017441">
    <property type="entry name" value="Protein_kinase_ATP_BS"/>
</dbReference>
<feature type="domain" description="Protein kinase" evidence="14">
    <location>
        <begin position="13"/>
        <end position="271"/>
    </location>
</feature>
<dbReference type="FunFam" id="1.10.510.10:FF:000001">
    <property type="entry name" value="Calcium/calmodulin-dependent protein kinase type II subunit delta"/>
    <property type="match status" value="1"/>
</dbReference>
<keyword evidence="8 12" id="KW-0067">ATP-binding</keyword>
<evidence type="ECO:0000256" key="10">
    <source>
        <dbReference type="ARBA" id="ARBA00047307"/>
    </source>
</evidence>
<dbReference type="PROSITE" id="PS00107">
    <property type="entry name" value="PROTEIN_KINASE_ATP"/>
    <property type="match status" value="1"/>
</dbReference>
<dbReference type="PROSITE" id="PS50011">
    <property type="entry name" value="PROTEIN_KINASE_DOM"/>
    <property type="match status" value="1"/>
</dbReference>
<evidence type="ECO:0000256" key="11">
    <source>
        <dbReference type="ARBA" id="ARBA00047430"/>
    </source>
</evidence>
<feature type="compositionally biased region" description="Basic and acidic residues" evidence="13">
    <location>
        <begin position="359"/>
        <end position="368"/>
    </location>
</feature>
<evidence type="ECO:0000256" key="8">
    <source>
        <dbReference type="ARBA" id="ARBA00022840"/>
    </source>
</evidence>